<proteinExistence type="predicted"/>
<keyword evidence="1" id="KW-0812">Transmembrane</keyword>
<evidence type="ECO:0000313" key="3">
    <source>
        <dbReference type="EMBL" id="GIH12546.1"/>
    </source>
</evidence>
<feature type="transmembrane region" description="Helical" evidence="1">
    <location>
        <begin position="96"/>
        <end position="117"/>
    </location>
</feature>
<feature type="transmembrane region" description="Helical" evidence="1">
    <location>
        <begin position="15"/>
        <end position="37"/>
    </location>
</feature>
<reference evidence="3" key="1">
    <citation type="submission" date="2021-01" db="EMBL/GenBank/DDBJ databases">
        <title>Whole genome shotgun sequence of Rugosimonospora africana NBRC 104875.</title>
        <authorList>
            <person name="Komaki H."/>
            <person name="Tamura T."/>
        </authorList>
    </citation>
    <scope>NUCLEOTIDE SEQUENCE</scope>
    <source>
        <strain evidence="3">NBRC 104875</strain>
    </source>
</reference>
<dbReference type="Pfam" id="PF09990">
    <property type="entry name" value="DUF2231"/>
    <property type="match status" value="1"/>
</dbReference>
<gene>
    <name evidence="3" type="ORF">Raf01_07180</name>
</gene>
<accession>A0A8J3QP05</accession>
<evidence type="ECO:0000313" key="4">
    <source>
        <dbReference type="Proteomes" id="UP000642748"/>
    </source>
</evidence>
<name>A0A8J3QP05_9ACTN</name>
<feature type="transmembrane region" description="Helical" evidence="1">
    <location>
        <begin position="44"/>
        <end position="62"/>
    </location>
</feature>
<keyword evidence="1" id="KW-1133">Transmembrane helix</keyword>
<protein>
    <recommendedName>
        <fullName evidence="2">DUF2231 domain-containing protein</fullName>
    </recommendedName>
</protein>
<dbReference type="InterPro" id="IPR019251">
    <property type="entry name" value="DUF2231_TM"/>
</dbReference>
<dbReference type="EMBL" id="BONZ01000008">
    <property type="protein sequence ID" value="GIH12546.1"/>
    <property type="molecule type" value="Genomic_DNA"/>
</dbReference>
<sequence length="158" mass="17067">MGVFETFFGLPLHPLVIHAAVVFIPLLIVGALVYVLVPALRPKLDWAVVVLGVIAPLSALLAKLSGDAFRARMANRHLATPAILNKIDEHRHFGTITLYVTIALGLVALAAVLLPALRQRTLTVWVPLAVVTIGLSIVTGYYVFRTGDSAAHIVWQGY</sequence>
<comment type="caution">
    <text evidence="3">The sequence shown here is derived from an EMBL/GenBank/DDBJ whole genome shotgun (WGS) entry which is preliminary data.</text>
</comment>
<dbReference type="AlphaFoldDB" id="A0A8J3QP05"/>
<keyword evidence="1" id="KW-0472">Membrane</keyword>
<dbReference type="RefSeq" id="WP_308442628.1">
    <property type="nucleotide sequence ID" value="NZ_BONZ01000008.1"/>
</dbReference>
<keyword evidence="4" id="KW-1185">Reference proteome</keyword>
<evidence type="ECO:0000256" key="1">
    <source>
        <dbReference type="SAM" id="Phobius"/>
    </source>
</evidence>
<evidence type="ECO:0000259" key="2">
    <source>
        <dbReference type="Pfam" id="PF09990"/>
    </source>
</evidence>
<organism evidence="3 4">
    <name type="scientific">Rugosimonospora africana</name>
    <dbReference type="NCBI Taxonomy" id="556532"/>
    <lineage>
        <taxon>Bacteria</taxon>
        <taxon>Bacillati</taxon>
        <taxon>Actinomycetota</taxon>
        <taxon>Actinomycetes</taxon>
        <taxon>Micromonosporales</taxon>
        <taxon>Micromonosporaceae</taxon>
        <taxon>Rugosimonospora</taxon>
    </lineage>
</organism>
<feature type="domain" description="DUF2231" evidence="2">
    <location>
        <begin position="9"/>
        <end position="156"/>
    </location>
</feature>
<dbReference type="Proteomes" id="UP000642748">
    <property type="component" value="Unassembled WGS sequence"/>
</dbReference>
<feature type="transmembrane region" description="Helical" evidence="1">
    <location>
        <begin position="124"/>
        <end position="144"/>
    </location>
</feature>